<keyword evidence="4" id="KW-1185">Reference proteome</keyword>
<accession>A0A7M7J032</accession>
<dbReference type="SUPFAM" id="SSF55681">
    <property type="entry name" value="Class II aaRS and biotin synthetases"/>
    <property type="match status" value="1"/>
</dbReference>
<evidence type="ECO:0000313" key="4">
    <source>
        <dbReference type="Proteomes" id="UP000594260"/>
    </source>
</evidence>
<name>A0A7M7J032_VARDE</name>
<dbReference type="GO" id="GO:0006434">
    <property type="term" value="P:seryl-tRNA aminoacylation"/>
    <property type="evidence" value="ECO:0007669"/>
    <property type="project" value="InterPro"/>
</dbReference>
<dbReference type="GO" id="GO:0004828">
    <property type="term" value="F:serine-tRNA ligase activity"/>
    <property type="evidence" value="ECO:0007669"/>
    <property type="project" value="InterPro"/>
</dbReference>
<dbReference type="EnsemblMetazoa" id="XM_022788260">
    <property type="protein sequence ID" value="XP_022643995"/>
    <property type="gene ID" value="LOC111243126"/>
</dbReference>
<feature type="domain" description="Aminoacyl-transfer RNA synthetases class-II family profile" evidence="2">
    <location>
        <begin position="223"/>
        <end position="361"/>
    </location>
</feature>
<dbReference type="RefSeq" id="XP_022643986.1">
    <property type="nucleotide sequence ID" value="XM_022788251.1"/>
</dbReference>
<organism evidence="3 4">
    <name type="scientific">Varroa destructor</name>
    <name type="common">Honeybee mite</name>
    <dbReference type="NCBI Taxonomy" id="109461"/>
    <lineage>
        <taxon>Eukaryota</taxon>
        <taxon>Metazoa</taxon>
        <taxon>Ecdysozoa</taxon>
        <taxon>Arthropoda</taxon>
        <taxon>Chelicerata</taxon>
        <taxon>Arachnida</taxon>
        <taxon>Acari</taxon>
        <taxon>Parasitiformes</taxon>
        <taxon>Mesostigmata</taxon>
        <taxon>Gamasina</taxon>
        <taxon>Dermanyssoidea</taxon>
        <taxon>Varroidae</taxon>
        <taxon>Varroa</taxon>
    </lineage>
</organism>
<dbReference type="InterPro" id="IPR045864">
    <property type="entry name" value="aa-tRNA-synth_II/BPL/LPL"/>
</dbReference>
<feature type="coiled-coil region" evidence="1">
    <location>
        <begin position="20"/>
        <end position="59"/>
    </location>
</feature>
<dbReference type="RefSeq" id="XP_022643995.1">
    <property type="nucleotide sequence ID" value="XM_022788260.1"/>
</dbReference>
<evidence type="ECO:0000256" key="1">
    <source>
        <dbReference type="SAM" id="Coils"/>
    </source>
</evidence>
<dbReference type="EnsemblMetazoa" id="XM_022788267">
    <property type="protein sequence ID" value="XP_022644002"/>
    <property type="gene ID" value="LOC111243126"/>
</dbReference>
<dbReference type="PROSITE" id="PS50862">
    <property type="entry name" value="AA_TRNA_LIGASE_II"/>
    <property type="match status" value="1"/>
</dbReference>
<proteinExistence type="predicted"/>
<evidence type="ECO:0000313" key="3">
    <source>
        <dbReference type="EnsemblMetazoa" id="XP_022643995"/>
    </source>
</evidence>
<reference evidence="3" key="1">
    <citation type="submission" date="2021-01" db="UniProtKB">
        <authorList>
            <consortium name="EnsemblMetazoa"/>
        </authorList>
    </citation>
    <scope>IDENTIFICATION</scope>
</reference>
<dbReference type="GO" id="GO:0005524">
    <property type="term" value="F:ATP binding"/>
    <property type="evidence" value="ECO:0007669"/>
    <property type="project" value="InterPro"/>
</dbReference>
<keyword evidence="1" id="KW-0175">Coiled coil</keyword>
<sequence>MRLRGQHLDLSPLRDVARSYTVIRKELVRLEKEISRLTAQRKKKRDEILEAQIKQLSEVQKNVKKDFYKIDAICAPLLLQIPNTPLCKDIKPVARLCRTYVPPKEFSFKPKNHVELGGSKLQFMNQTLCYLLEDLAGLEQKICSLFVESLDASGRIPVSGADFVLDTVVEGAATGNNIVVEEQDSGGHRMHLTGGSSLEAFCAQLMRREISVSTMRQYCSARFYREGSVEGGLYTLSQSTRVTAFTGSRKEVLSDVEDLLTLLAQLYMDLDVPFRMRLVGPPHLSFVEQLRIDLDVWSPAAREWKVVAHVASHGQFLSSRLHMVSAKEPMFTMFAVCADAQRIIALLLENHQNEDGSYTLPGILSNRSF</sequence>
<evidence type="ECO:0000259" key="2">
    <source>
        <dbReference type="PROSITE" id="PS50862"/>
    </source>
</evidence>
<dbReference type="GeneID" id="111243126"/>
<dbReference type="InterPro" id="IPR002317">
    <property type="entry name" value="Ser-tRNA-ligase_type_1"/>
</dbReference>
<dbReference type="RefSeq" id="XP_022644002.1">
    <property type="nucleotide sequence ID" value="XM_022788267.1"/>
</dbReference>
<protein>
    <recommendedName>
        <fullName evidence="2">Aminoacyl-transfer RNA synthetases class-II family profile domain-containing protein</fullName>
    </recommendedName>
</protein>
<dbReference type="Gene3D" id="3.30.930.10">
    <property type="entry name" value="Bira Bifunctional Protein, Domain 2"/>
    <property type="match status" value="1"/>
</dbReference>
<dbReference type="PIRSF" id="PIRSF001529">
    <property type="entry name" value="Ser-tRNA-synth_IIa"/>
    <property type="match status" value="1"/>
</dbReference>
<dbReference type="InterPro" id="IPR006195">
    <property type="entry name" value="aa-tRNA-synth_II"/>
</dbReference>
<dbReference type="EnsemblMetazoa" id="XM_022788251">
    <property type="protein sequence ID" value="XP_022643986"/>
    <property type="gene ID" value="LOC111243126"/>
</dbReference>
<dbReference type="Proteomes" id="UP000594260">
    <property type="component" value="Unplaced"/>
</dbReference>
<dbReference type="PANTHER" id="PTHR11778">
    <property type="entry name" value="SERYL-TRNA SYNTHETASE"/>
    <property type="match status" value="1"/>
</dbReference>
<dbReference type="AlphaFoldDB" id="A0A7M7J032"/>